<dbReference type="EMBL" id="SRLO01000214">
    <property type="protein sequence ID" value="TNN66801.1"/>
    <property type="molecule type" value="Genomic_DNA"/>
</dbReference>
<feature type="region of interest" description="Disordered" evidence="1">
    <location>
        <begin position="1"/>
        <end position="34"/>
    </location>
</feature>
<organism evidence="2 3">
    <name type="scientific">Liparis tanakae</name>
    <name type="common">Tanaka's snailfish</name>
    <dbReference type="NCBI Taxonomy" id="230148"/>
    <lineage>
        <taxon>Eukaryota</taxon>
        <taxon>Metazoa</taxon>
        <taxon>Chordata</taxon>
        <taxon>Craniata</taxon>
        <taxon>Vertebrata</taxon>
        <taxon>Euteleostomi</taxon>
        <taxon>Actinopterygii</taxon>
        <taxon>Neopterygii</taxon>
        <taxon>Teleostei</taxon>
        <taxon>Neoteleostei</taxon>
        <taxon>Acanthomorphata</taxon>
        <taxon>Eupercaria</taxon>
        <taxon>Perciformes</taxon>
        <taxon>Cottioidei</taxon>
        <taxon>Cottales</taxon>
        <taxon>Liparidae</taxon>
        <taxon>Liparis</taxon>
    </lineage>
</organism>
<proteinExistence type="predicted"/>
<evidence type="ECO:0000313" key="2">
    <source>
        <dbReference type="EMBL" id="TNN66801.1"/>
    </source>
</evidence>
<reference evidence="2 3" key="1">
    <citation type="submission" date="2019-03" db="EMBL/GenBank/DDBJ databases">
        <title>First draft genome of Liparis tanakae, snailfish: a comprehensive survey of snailfish specific genes.</title>
        <authorList>
            <person name="Kim W."/>
            <person name="Song I."/>
            <person name="Jeong J.-H."/>
            <person name="Kim D."/>
            <person name="Kim S."/>
            <person name="Ryu S."/>
            <person name="Song J.Y."/>
            <person name="Lee S.K."/>
        </authorList>
    </citation>
    <scope>NUCLEOTIDE SEQUENCE [LARGE SCALE GENOMIC DNA]</scope>
    <source>
        <tissue evidence="2">Muscle</tissue>
    </source>
</reference>
<keyword evidence="3" id="KW-1185">Reference proteome</keyword>
<evidence type="ECO:0000256" key="1">
    <source>
        <dbReference type="SAM" id="MobiDB-lite"/>
    </source>
</evidence>
<comment type="caution">
    <text evidence="2">The sequence shown here is derived from an EMBL/GenBank/DDBJ whole genome shotgun (WGS) entry which is preliminary data.</text>
</comment>
<accession>A0A4Z2HMN2</accession>
<sequence length="133" mass="14850">MWRREVMQQKSRADSRCEPNNRIEARGQAEQEKDPIAKFKYETLEGSDVPLCCGRRSYFRRHGGFSQAPSQVGRAVTRGPHGDEEDGQQSSICVGFPGSGCELKDLLCCRAATKTCTCWFYNAVDCLPTPPSL</sequence>
<evidence type="ECO:0000313" key="3">
    <source>
        <dbReference type="Proteomes" id="UP000314294"/>
    </source>
</evidence>
<dbReference type="AlphaFoldDB" id="A0A4Z2HMN2"/>
<gene>
    <name evidence="2" type="ORF">EYF80_023043</name>
</gene>
<feature type="region of interest" description="Disordered" evidence="1">
    <location>
        <begin position="69"/>
        <end position="89"/>
    </location>
</feature>
<dbReference type="Proteomes" id="UP000314294">
    <property type="component" value="Unassembled WGS sequence"/>
</dbReference>
<name>A0A4Z2HMN2_9TELE</name>
<protein>
    <submittedName>
        <fullName evidence="2">Uncharacterized protein</fullName>
    </submittedName>
</protein>